<reference evidence="1 2" key="1">
    <citation type="submission" date="2016-02" db="EMBL/GenBank/DDBJ databases">
        <title>Genome analysis of coral dinoflagellate symbionts highlights evolutionary adaptations to a symbiotic lifestyle.</title>
        <authorList>
            <person name="Aranda M."/>
            <person name="Li Y."/>
            <person name="Liew Y.J."/>
            <person name="Baumgarten S."/>
            <person name="Simakov O."/>
            <person name="Wilson M."/>
            <person name="Piel J."/>
            <person name="Ashoor H."/>
            <person name="Bougouffa S."/>
            <person name="Bajic V.B."/>
            <person name="Ryu T."/>
            <person name="Ravasi T."/>
            <person name="Bayer T."/>
            <person name="Micklem G."/>
            <person name="Kim H."/>
            <person name="Bhak J."/>
            <person name="Lajeunesse T.C."/>
            <person name="Voolstra C.R."/>
        </authorList>
    </citation>
    <scope>NUCLEOTIDE SEQUENCE [LARGE SCALE GENOMIC DNA]</scope>
    <source>
        <strain evidence="1 2">CCMP2467</strain>
    </source>
</reference>
<evidence type="ECO:0000313" key="1">
    <source>
        <dbReference type="EMBL" id="OLQ14523.1"/>
    </source>
</evidence>
<dbReference type="EMBL" id="LSRX01000014">
    <property type="protein sequence ID" value="OLQ14523.1"/>
    <property type="molecule type" value="Genomic_DNA"/>
</dbReference>
<dbReference type="Proteomes" id="UP000186817">
    <property type="component" value="Unassembled WGS sequence"/>
</dbReference>
<gene>
    <name evidence="1" type="ORF">AK812_SmicGene1353</name>
</gene>
<keyword evidence="2" id="KW-1185">Reference proteome</keyword>
<protein>
    <submittedName>
        <fullName evidence="1">Uncharacterized protein</fullName>
    </submittedName>
</protein>
<evidence type="ECO:0000313" key="2">
    <source>
        <dbReference type="Proteomes" id="UP000186817"/>
    </source>
</evidence>
<organism evidence="1 2">
    <name type="scientific">Symbiodinium microadriaticum</name>
    <name type="common">Dinoflagellate</name>
    <name type="synonym">Zooxanthella microadriatica</name>
    <dbReference type="NCBI Taxonomy" id="2951"/>
    <lineage>
        <taxon>Eukaryota</taxon>
        <taxon>Sar</taxon>
        <taxon>Alveolata</taxon>
        <taxon>Dinophyceae</taxon>
        <taxon>Suessiales</taxon>
        <taxon>Symbiodiniaceae</taxon>
        <taxon>Symbiodinium</taxon>
    </lineage>
</organism>
<dbReference type="AlphaFoldDB" id="A0A1Q9F4B0"/>
<sequence length="353" mass="38637">MVIGKVWVTDVQIQSRAVAEPACIEQRRATRVCLKDVAGRHKECRTRGEALDFYGDPKNQKDGLSSKQLKLIAGALDQSVVGWRKVLLNISAFRKFVDRALQLLGYDCPDAVQRWAKKVDDDLGEKSHQDRVTDLAPRQFRQFAAMEQTMASFNFFRNLQLTSSPARFQATRLSEMASRLLPIRGLATDAEPGDFSDVMKFCAGGSRSPTSGSRPRPNVASAVGEVPELDALKDVLQRFLAQEQAHLVRRVAELEEAMLEVLRGTVEPPVHVANQPLLPCGAAAQAAEAELSVSIPLERPVFLAPDAVRFEVGHISEGSGLKHHQHVTISPAHSVAMSQPTSPGSTRHGAPDV</sequence>
<proteinExistence type="predicted"/>
<comment type="caution">
    <text evidence="1">The sequence shown here is derived from an EMBL/GenBank/DDBJ whole genome shotgun (WGS) entry which is preliminary data.</text>
</comment>
<name>A0A1Q9F4B0_SYMMI</name>
<accession>A0A1Q9F4B0</accession>
<dbReference type="OrthoDB" id="10454189at2759"/>